<sequence>MLIWTARISKKTKAVLAVILAGILLAAVILLAGRSGAGGTASEWRLATNTDRVAYLESLGWQVEEEPVETLQFLLPEKLEEPYLTYNELQDSQGFDLSGCCGKQVARYTYTVINYPGRPEGVQANLYVCEEQPVAGDILCAGADGFQDTLVYPDQEE</sequence>
<feature type="domain" description="DUF4830" evidence="1">
    <location>
        <begin position="56"/>
        <end position="114"/>
    </location>
</feature>
<dbReference type="EMBL" id="JACSNX010000017">
    <property type="protein sequence ID" value="MBM6851847.1"/>
    <property type="molecule type" value="Genomic_DNA"/>
</dbReference>
<dbReference type="InterPro" id="IPR032257">
    <property type="entry name" value="DUF4830"/>
</dbReference>
<dbReference type="RefSeq" id="WP_204804883.1">
    <property type="nucleotide sequence ID" value="NZ_JACSNS010000012.1"/>
</dbReference>
<accession>A0ABS2FY69</accession>
<protein>
    <submittedName>
        <fullName evidence="2">DUF4830 domain-containing protein</fullName>
    </submittedName>
</protein>
<gene>
    <name evidence="2" type="ORF">H9X91_10420</name>
</gene>
<evidence type="ECO:0000259" key="1">
    <source>
        <dbReference type="Pfam" id="PF16112"/>
    </source>
</evidence>
<proteinExistence type="predicted"/>
<keyword evidence="3" id="KW-1185">Reference proteome</keyword>
<organism evidence="2 3">
    <name type="scientific">Oscillibacter valericigenes</name>
    <dbReference type="NCBI Taxonomy" id="351091"/>
    <lineage>
        <taxon>Bacteria</taxon>
        <taxon>Bacillati</taxon>
        <taxon>Bacillota</taxon>
        <taxon>Clostridia</taxon>
        <taxon>Eubacteriales</taxon>
        <taxon>Oscillospiraceae</taxon>
        <taxon>Oscillibacter</taxon>
    </lineage>
</organism>
<comment type="caution">
    <text evidence="2">The sequence shown here is derived from an EMBL/GenBank/DDBJ whole genome shotgun (WGS) entry which is preliminary data.</text>
</comment>
<reference evidence="2 3" key="1">
    <citation type="journal article" date="2021" name="Sci. Rep.">
        <title>The distribution of antibiotic resistance genes in chicken gut microbiota commensals.</title>
        <authorList>
            <person name="Juricova H."/>
            <person name="Matiasovicova J."/>
            <person name="Kubasova T."/>
            <person name="Cejkova D."/>
            <person name="Rychlik I."/>
        </authorList>
    </citation>
    <scope>NUCLEOTIDE SEQUENCE [LARGE SCALE GENOMIC DNA]</scope>
    <source>
        <strain evidence="2 3">An411</strain>
    </source>
</reference>
<evidence type="ECO:0000313" key="2">
    <source>
        <dbReference type="EMBL" id="MBM6851847.1"/>
    </source>
</evidence>
<dbReference type="Proteomes" id="UP000719500">
    <property type="component" value="Unassembled WGS sequence"/>
</dbReference>
<name>A0ABS2FY69_9FIRM</name>
<evidence type="ECO:0000313" key="3">
    <source>
        <dbReference type="Proteomes" id="UP000719500"/>
    </source>
</evidence>
<dbReference type="Pfam" id="PF16112">
    <property type="entry name" value="DUF4830"/>
    <property type="match status" value="1"/>
</dbReference>